<gene>
    <name evidence="2" type="ORF">SAMN05216195_106376</name>
</gene>
<protein>
    <submittedName>
        <fullName evidence="2">Uncharacterized conserved protein PhnB, glyoxalase superfamily</fullName>
    </submittedName>
</protein>
<evidence type="ECO:0000313" key="2">
    <source>
        <dbReference type="EMBL" id="SER75665.1"/>
    </source>
</evidence>
<dbReference type="InterPro" id="IPR004360">
    <property type="entry name" value="Glyas_Fos-R_dOase_dom"/>
</dbReference>
<dbReference type="Gene3D" id="3.30.720.120">
    <property type="match status" value="1"/>
</dbReference>
<keyword evidence="3" id="KW-1185">Reference proteome</keyword>
<dbReference type="InterPro" id="IPR029068">
    <property type="entry name" value="Glyas_Bleomycin-R_OHBP_Dase"/>
</dbReference>
<dbReference type="InterPro" id="IPR037523">
    <property type="entry name" value="VOC_core"/>
</dbReference>
<feature type="domain" description="VOC" evidence="1">
    <location>
        <begin position="25"/>
        <end position="141"/>
    </location>
</feature>
<evidence type="ECO:0000313" key="3">
    <source>
        <dbReference type="Proteomes" id="UP000199028"/>
    </source>
</evidence>
<dbReference type="Pfam" id="PF00903">
    <property type="entry name" value="Glyoxalase"/>
    <property type="match status" value="1"/>
</dbReference>
<sequence length="175" mass="19796">MSSYMAHTVIPDEQRGDRMNIVPEGYHTVTPWLISRGRTAELIDFITEVFDATELGRVGEAPEIGHAEVRIGDSVVMLFDQPNWQPTPAFLRLYVADDATTLERAVQRGSRVVTEPTELFWGDRVSRFADPFGNLWWLHQRVAEPTGAELEARMADPKFVEAMTYVQSAEFTPPT</sequence>
<organism evidence="2 3">
    <name type="scientific">Lentzea flaviverrucosa</name>
    <dbReference type="NCBI Taxonomy" id="200379"/>
    <lineage>
        <taxon>Bacteria</taxon>
        <taxon>Bacillati</taxon>
        <taxon>Actinomycetota</taxon>
        <taxon>Actinomycetes</taxon>
        <taxon>Pseudonocardiales</taxon>
        <taxon>Pseudonocardiaceae</taxon>
        <taxon>Lentzea</taxon>
    </lineage>
</organism>
<dbReference type="PANTHER" id="PTHR34109">
    <property type="entry name" value="BNAUNNG04460D PROTEIN-RELATED"/>
    <property type="match status" value="1"/>
</dbReference>
<dbReference type="Proteomes" id="UP000199028">
    <property type="component" value="Unassembled WGS sequence"/>
</dbReference>
<dbReference type="CDD" id="cd07246">
    <property type="entry name" value="VOC_like"/>
    <property type="match status" value="1"/>
</dbReference>
<dbReference type="PROSITE" id="PS51819">
    <property type="entry name" value="VOC"/>
    <property type="match status" value="1"/>
</dbReference>
<dbReference type="AlphaFoldDB" id="A0A1H9RT93"/>
<dbReference type="EMBL" id="FOFT01000006">
    <property type="protein sequence ID" value="SER75665.1"/>
    <property type="molecule type" value="Genomic_DNA"/>
</dbReference>
<name>A0A1H9RT93_9PSEU</name>
<proteinExistence type="predicted"/>
<reference evidence="3" key="1">
    <citation type="submission" date="2016-10" db="EMBL/GenBank/DDBJ databases">
        <authorList>
            <person name="Varghese N."/>
            <person name="Submissions S."/>
        </authorList>
    </citation>
    <scope>NUCLEOTIDE SEQUENCE [LARGE SCALE GENOMIC DNA]</scope>
    <source>
        <strain evidence="3">CGMCC 4.578</strain>
    </source>
</reference>
<dbReference type="PANTHER" id="PTHR34109:SF1">
    <property type="entry name" value="VOC DOMAIN-CONTAINING PROTEIN"/>
    <property type="match status" value="1"/>
</dbReference>
<accession>A0A1H9RT93</accession>
<dbReference type="Gene3D" id="3.30.720.110">
    <property type="match status" value="1"/>
</dbReference>
<dbReference type="SUPFAM" id="SSF54593">
    <property type="entry name" value="Glyoxalase/Bleomycin resistance protein/Dihydroxybiphenyl dioxygenase"/>
    <property type="match status" value="1"/>
</dbReference>
<evidence type="ECO:0000259" key="1">
    <source>
        <dbReference type="PROSITE" id="PS51819"/>
    </source>
</evidence>